<dbReference type="GeneID" id="18928985"/>
<accession>F4RGW2</accession>
<dbReference type="HOGENOM" id="CLU_3050817_0_0_1"/>
<reference evidence="2" key="1">
    <citation type="journal article" date="2011" name="Proc. Natl. Acad. Sci. U.S.A.">
        <title>Obligate biotrophy features unraveled by the genomic analysis of rust fungi.</title>
        <authorList>
            <person name="Duplessis S."/>
            <person name="Cuomo C.A."/>
            <person name="Lin Y.-C."/>
            <person name="Aerts A."/>
            <person name="Tisserant E."/>
            <person name="Veneault-Fourrey C."/>
            <person name="Joly D.L."/>
            <person name="Hacquard S."/>
            <person name="Amselem J."/>
            <person name="Cantarel B.L."/>
            <person name="Chiu R."/>
            <person name="Coutinho P.M."/>
            <person name="Feau N."/>
            <person name="Field M."/>
            <person name="Frey P."/>
            <person name="Gelhaye E."/>
            <person name="Goldberg J."/>
            <person name="Grabherr M.G."/>
            <person name="Kodira C.D."/>
            <person name="Kohler A."/>
            <person name="Kuees U."/>
            <person name="Lindquist E.A."/>
            <person name="Lucas S.M."/>
            <person name="Mago R."/>
            <person name="Mauceli E."/>
            <person name="Morin E."/>
            <person name="Murat C."/>
            <person name="Pangilinan J.L."/>
            <person name="Park R."/>
            <person name="Pearson M."/>
            <person name="Quesneville H."/>
            <person name="Rouhier N."/>
            <person name="Sakthikumar S."/>
            <person name="Salamov A.A."/>
            <person name="Schmutz J."/>
            <person name="Selles B."/>
            <person name="Shapiro H."/>
            <person name="Tanguay P."/>
            <person name="Tuskan G.A."/>
            <person name="Henrissat B."/>
            <person name="Van de Peer Y."/>
            <person name="Rouze P."/>
            <person name="Ellis J.G."/>
            <person name="Dodds P.N."/>
            <person name="Schein J.E."/>
            <person name="Zhong S."/>
            <person name="Hamelin R.C."/>
            <person name="Grigoriev I.V."/>
            <person name="Szabo L.J."/>
            <person name="Martin F."/>
        </authorList>
    </citation>
    <scope>NUCLEOTIDE SEQUENCE [LARGE SCALE GENOMIC DNA]</scope>
    <source>
        <strain evidence="2">98AG31 / pathotype 3-4-7</strain>
    </source>
</reference>
<sequence>MTKIVPEIHKTLYDEGVRKRDNRLFFWPPTSQRQAWTRLQADIQIPTQLGSDLL</sequence>
<protein>
    <submittedName>
        <fullName evidence="1">Uncharacterized protein</fullName>
    </submittedName>
</protein>
<dbReference type="EMBL" id="GL883101">
    <property type="protein sequence ID" value="EGG08327.1"/>
    <property type="molecule type" value="Genomic_DNA"/>
</dbReference>
<keyword evidence="2" id="KW-1185">Reference proteome</keyword>
<gene>
    <name evidence="1" type="ORF">MELLADRAFT_55667</name>
</gene>
<evidence type="ECO:0000313" key="1">
    <source>
        <dbReference type="EMBL" id="EGG08327.1"/>
    </source>
</evidence>
<evidence type="ECO:0000313" key="2">
    <source>
        <dbReference type="Proteomes" id="UP000001072"/>
    </source>
</evidence>
<dbReference type="Proteomes" id="UP000001072">
    <property type="component" value="Unassembled WGS sequence"/>
</dbReference>
<proteinExistence type="predicted"/>
<dbReference type="AlphaFoldDB" id="F4RGW2"/>
<name>F4RGW2_MELLP</name>
<dbReference type="InParanoid" id="F4RGW2"/>
<dbReference type="KEGG" id="mlr:MELLADRAFT_55667"/>
<dbReference type="RefSeq" id="XP_007408525.1">
    <property type="nucleotide sequence ID" value="XM_007408463.1"/>
</dbReference>
<dbReference type="VEuPathDB" id="FungiDB:MELLADRAFT_55667"/>
<organism evidence="2">
    <name type="scientific">Melampsora larici-populina (strain 98AG31 / pathotype 3-4-7)</name>
    <name type="common">Poplar leaf rust fungus</name>
    <dbReference type="NCBI Taxonomy" id="747676"/>
    <lineage>
        <taxon>Eukaryota</taxon>
        <taxon>Fungi</taxon>
        <taxon>Dikarya</taxon>
        <taxon>Basidiomycota</taxon>
        <taxon>Pucciniomycotina</taxon>
        <taxon>Pucciniomycetes</taxon>
        <taxon>Pucciniales</taxon>
        <taxon>Melampsoraceae</taxon>
        <taxon>Melampsora</taxon>
    </lineage>
</organism>